<dbReference type="AlphaFoldDB" id="A0A7Y0LE02"/>
<proteinExistence type="predicted"/>
<keyword evidence="2" id="KW-1185">Reference proteome</keyword>
<name>A0A7Y0LE02_9GAMM</name>
<dbReference type="EMBL" id="JABBXH010000005">
    <property type="protein sequence ID" value="NMP32820.1"/>
    <property type="molecule type" value="Genomic_DNA"/>
</dbReference>
<dbReference type="RefSeq" id="WP_169076147.1">
    <property type="nucleotide sequence ID" value="NZ_JABBXH010000005.1"/>
</dbReference>
<evidence type="ECO:0000313" key="2">
    <source>
        <dbReference type="Proteomes" id="UP000568664"/>
    </source>
</evidence>
<gene>
    <name evidence="1" type="ORF">HII17_14785</name>
</gene>
<comment type="caution">
    <text evidence="1">The sequence shown here is derived from an EMBL/GenBank/DDBJ whole genome shotgun (WGS) entry which is preliminary data.</text>
</comment>
<sequence>MKQLQSLLLVIFSLILLSACSSMSLTGMYKLSQMDPLTTDPSQIKVAIKTDQSIKVKNGNAQIKFKYDSDDGSVKIDDLFYVAISHNDRGAIMLFDDVIATDMVTVLSLTEKDAKKFQENQKIIIAHKAKDMKGTGSLGIELDDFCLPDPLPERDLIVDVYLQTDDRDGYFKFLSGIDIKEEAENAENSEELNCES</sequence>
<dbReference type="PROSITE" id="PS51257">
    <property type="entry name" value="PROKAR_LIPOPROTEIN"/>
    <property type="match status" value="1"/>
</dbReference>
<reference evidence="1 2" key="1">
    <citation type="submission" date="2020-04" db="EMBL/GenBank/DDBJ databases">
        <title>Thalassotalea sp. M1531, isolated from the surface of marine red alga.</title>
        <authorList>
            <person name="Pang L."/>
            <person name="Lu D.-C."/>
        </authorList>
    </citation>
    <scope>NUCLEOTIDE SEQUENCE [LARGE SCALE GENOMIC DNA]</scope>
    <source>
        <strain evidence="1 2">M1531</strain>
    </source>
</reference>
<dbReference type="Proteomes" id="UP000568664">
    <property type="component" value="Unassembled WGS sequence"/>
</dbReference>
<protein>
    <submittedName>
        <fullName evidence="1">Uncharacterized protein</fullName>
    </submittedName>
</protein>
<organism evidence="1 2">
    <name type="scientific">Thalassotalea algicola</name>
    <dbReference type="NCBI Taxonomy" id="2716224"/>
    <lineage>
        <taxon>Bacteria</taxon>
        <taxon>Pseudomonadati</taxon>
        <taxon>Pseudomonadota</taxon>
        <taxon>Gammaproteobacteria</taxon>
        <taxon>Alteromonadales</taxon>
        <taxon>Colwelliaceae</taxon>
        <taxon>Thalassotalea</taxon>
    </lineage>
</organism>
<accession>A0A7Y0LE02</accession>
<evidence type="ECO:0000313" key="1">
    <source>
        <dbReference type="EMBL" id="NMP32820.1"/>
    </source>
</evidence>